<accession>A0ABR1SZ74</accession>
<name>A0ABR1SZ74_9PEZI</name>
<keyword evidence="1" id="KW-0862">Zinc</keyword>
<dbReference type="PROSITE" id="PS50158">
    <property type="entry name" value="ZF_CCHC"/>
    <property type="match status" value="1"/>
</dbReference>
<protein>
    <recommendedName>
        <fullName evidence="3">CCHC-type domain-containing protein</fullName>
    </recommendedName>
</protein>
<dbReference type="Proteomes" id="UP001444661">
    <property type="component" value="Unassembled WGS sequence"/>
</dbReference>
<gene>
    <name evidence="4" type="ORF">PG993_007913</name>
</gene>
<feature type="domain" description="CCHC-type" evidence="3">
    <location>
        <begin position="147"/>
        <end position="160"/>
    </location>
</feature>
<keyword evidence="1" id="KW-0863">Zinc-finger</keyword>
<reference evidence="4 5" key="1">
    <citation type="submission" date="2023-01" db="EMBL/GenBank/DDBJ databases">
        <title>Analysis of 21 Apiospora genomes using comparative genomics revels a genus with tremendous synthesis potential of carbohydrate active enzymes and secondary metabolites.</title>
        <authorList>
            <person name="Sorensen T."/>
        </authorList>
    </citation>
    <scope>NUCLEOTIDE SEQUENCE [LARGE SCALE GENOMIC DNA]</scope>
    <source>
        <strain evidence="4 5">CBS 33761</strain>
    </source>
</reference>
<evidence type="ECO:0000313" key="5">
    <source>
        <dbReference type="Proteomes" id="UP001444661"/>
    </source>
</evidence>
<dbReference type="EMBL" id="JAQQWK010000006">
    <property type="protein sequence ID" value="KAK8039502.1"/>
    <property type="molecule type" value="Genomic_DNA"/>
</dbReference>
<dbReference type="InterPro" id="IPR001878">
    <property type="entry name" value="Znf_CCHC"/>
</dbReference>
<dbReference type="InterPro" id="IPR036875">
    <property type="entry name" value="Znf_CCHC_sf"/>
</dbReference>
<dbReference type="SUPFAM" id="SSF57756">
    <property type="entry name" value="Retrovirus zinc finger-like domains"/>
    <property type="match status" value="1"/>
</dbReference>
<feature type="region of interest" description="Disordered" evidence="2">
    <location>
        <begin position="97"/>
        <end position="124"/>
    </location>
</feature>
<organism evidence="4 5">
    <name type="scientific">Apiospora rasikravindrae</name>
    <dbReference type="NCBI Taxonomy" id="990691"/>
    <lineage>
        <taxon>Eukaryota</taxon>
        <taxon>Fungi</taxon>
        <taxon>Dikarya</taxon>
        <taxon>Ascomycota</taxon>
        <taxon>Pezizomycotina</taxon>
        <taxon>Sordariomycetes</taxon>
        <taxon>Xylariomycetidae</taxon>
        <taxon>Amphisphaeriales</taxon>
        <taxon>Apiosporaceae</taxon>
        <taxon>Apiospora</taxon>
    </lineage>
</organism>
<evidence type="ECO:0000256" key="2">
    <source>
        <dbReference type="SAM" id="MobiDB-lite"/>
    </source>
</evidence>
<evidence type="ECO:0000313" key="4">
    <source>
        <dbReference type="EMBL" id="KAK8039502.1"/>
    </source>
</evidence>
<evidence type="ECO:0000256" key="1">
    <source>
        <dbReference type="PROSITE-ProRule" id="PRU00047"/>
    </source>
</evidence>
<keyword evidence="1" id="KW-0479">Metal-binding</keyword>
<feature type="compositionally biased region" description="Low complexity" evidence="2">
    <location>
        <begin position="108"/>
        <end position="118"/>
    </location>
</feature>
<evidence type="ECO:0000259" key="3">
    <source>
        <dbReference type="PROSITE" id="PS50158"/>
    </source>
</evidence>
<proteinExistence type="predicted"/>
<sequence>MSLYISQTDEMSHDAQTRRSTVRALLESHDPNLKHFVLYKAVHDNAVAIVKDDLMKWSRSCLVSKERANDVDLYTKTLDQTIVADRRDQPVEVQADGFPVVAEEPSANDDAGNNADGGQVTSAAEAGDSMPTMARGMGAPRNVHWICANCGEHGHTLGDCVTPTLAGCDIAGCPMCNTKGHSFDECHNTKYLGPEAVLNFLYFRRGGKCQIRSDREIFVLLKQYVEHHELQGNDVSEMLEVEAPWTRSFTFEFLQKPENLEKLKGYSGYGSATHQPLEEDPTITQEDILAGTISSGYSSYHQKKEAAALAAYLEKKSG</sequence>
<keyword evidence="5" id="KW-1185">Reference proteome</keyword>
<comment type="caution">
    <text evidence="4">The sequence shown here is derived from an EMBL/GenBank/DDBJ whole genome shotgun (WGS) entry which is preliminary data.</text>
</comment>